<organism evidence="1 2">
    <name type="scientific">Ornithinimicrobium faecis</name>
    <dbReference type="NCBI Taxonomy" id="2934158"/>
    <lineage>
        <taxon>Bacteria</taxon>
        <taxon>Bacillati</taxon>
        <taxon>Actinomycetota</taxon>
        <taxon>Actinomycetes</taxon>
        <taxon>Micrococcales</taxon>
        <taxon>Ornithinimicrobiaceae</taxon>
        <taxon>Ornithinimicrobium</taxon>
    </lineage>
</organism>
<dbReference type="InterPro" id="IPR029069">
    <property type="entry name" value="HotDog_dom_sf"/>
</dbReference>
<keyword evidence="2" id="KW-1185">Reference proteome</keyword>
<accession>A0ABY4Z064</accession>
<name>A0ABY4Z064_9MICO</name>
<dbReference type="Gene3D" id="3.10.129.10">
    <property type="entry name" value="Hotdog Thioesterase"/>
    <property type="match status" value="1"/>
</dbReference>
<protein>
    <submittedName>
        <fullName evidence="1">DUF4442 domain-containing protein</fullName>
    </submittedName>
</protein>
<dbReference type="Proteomes" id="UP001056455">
    <property type="component" value="Chromosome"/>
</dbReference>
<gene>
    <name evidence="1" type="ORF">NF556_19605</name>
</gene>
<proteinExistence type="predicted"/>
<evidence type="ECO:0000313" key="1">
    <source>
        <dbReference type="EMBL" id="USQ82266.1"/>
    </source>
</evidence>
<dbReference type="InterPro" id="IPR027961">
    <property type="entry name" value="DUF4442"/>
</dbReference>
<sequence>MPSWQSFGANHRVLRHGLNIWPPFAAAGIRVEELSDDFRYARVALRMRPLNRNYVGTHFGGSLFAMTDPFWMFLVLRNLGSGYVVWDKAGEIEFVSPGKSTVRAEFRVTDEHLDELREAAADGSKVLRWFETDVVAADGALVARVRKQLYVRRKPPKI</sequence>
<evidence type="ECO:0000313" key="2">
    <source>
        <dbReference type="Proteomes" id="UP001056455"/>
    </source>
</evidence>
<dbReference type="EMBL" id="CP099489">
    <property type="protein sequence ID" value="USQ82266.1"/>
    <property type="molecule type" value="Genomic_DNA"/>
</dbReference>
<reference evidence="1" key="1">
    <citation type="submission" date="2022-06" db="EMBL/GenBank/DDBJ databases">
        <title>Ornithinimicrobium HY1793.</title>
        <authorList>
            <person name="Huang Y."/>
        </authorList>
    </citation>
    <scope>NUCLEOTIDE SEQUENCE</scope>
    <source>
        <strain evidence="1">HY1793</strain>
    </source>
</reference>
<dbReference type="Pfam" id="PF14539">
    <property type="entry name" value="DUF4442"/>
    <property type="match status" value="1"/>
</dbReference>
<dbReference type="SUPFAM" id="SSF54637">
    <property type="entry name" value="Thioesterase/thiol ester dehydrase-isomerase"/>
    <property type="match status" value="1"/>
</dbReference>